<proteinExistence type="predicted"/>
<dbReference type="EMBL" id="RCDC01000008">
    <property type="protein sequence ID" value="RLK48452.1"/>
    <property type="molecule type" value="Genomic_DNA"/>
</dbReference>
<accession>A0A498BYM4</accession>
<evidence type="ECO:0000313" key="3">
    <source>
        <dbReference type="Proteomes" id="UP000274786"/>
    </source>
</evidence>
<dbReference type="RefSeq" id="WP_147433926.1">
    <property type="nucleotide sequence ID" value="NZ_RCDC01000008.1"/>
</dbReference>
<comment type="caution">
    <text evidence="2">The sequence shown here is derived from an EMBL/GenBank/DDBJ whole genome shotgun (WGS) entry which is preliminary data.</text>
</comment>
<dbReference type="OrthoDB" id="9153352at2"/>
<name>A0A498BYM4_9GAMM</name>
<reference evidence="2 3" key="1">
    <citation type="submission" date="2018-10" db="EMBL/GenBank/DDBJ databases">
        <title>Comparative analysis of microorganisms from saline springs in Andes Mountain Range, Colombia.</title>
        <authorList>
            <person name="Rubin E."/>
        </authorList>
    </citation>
    <scope>NUCLEOTIDE SEQUENCE [LARGE SCALE GENOMIC DNA]</scope>
    <source>
        <strain evidence="2 3">USBA GBX 843</strain>
    </source>
</reference>
<evidence type="ECO:0000313" key="2">
    <source>
        <dbReference type="EMBL" id="RLK48452.1"/>
    </source>
</evidence>
<feature type="region of interest" description="Disordered" evidence="1">
    <location>
        <begin position="1"/>
        <end position="22"/>
    </location>
</feature>
<sequence>MKPEVSHSIGTQERTPFGDRLEGPTRCTYRGFPLVEKTPGVFTDVLSELLRRIERYRGFFAQTVLDGGRTELFVGVFKEDSVGFTLEPHVMIELASLSLELSVDIY</sequence>
<protein>
    <recommendedName>
        <fullName evidence="4">DUF4279 domain-containing protein</fullName>
    </recommendedName>
</protein>
<organism evidence="2 3">
    <name type="scientific">Stenotrophomonas rhizophila</name>
    <dbReference type="NCBI Taxonomy" id="216778"/>
    <lineage>
        <taxon>Bacteria</taxon>
        <taxon>Pseudomonadati</taxon>
        <taxon>Pseudomonadota</taxon>
        <taxon>Gammaproteobacteria</taxon>
        <taxon>Lysobacterales</taxon>
        <taxon>Lysobacteraceae</taxon>
        <taxon>Stenotrophomonas</taxon>
    </lineage>
</organism>
<dbReference type="Proteomes" id="UP000274786">
    <property type="component" value="Unassembled WGS sequence"/>
</dbReference>
<evidence type="ECO:0000256" key="1">
    <source>
        <dbReference type="SAM" id="MobiDB-lite"/>
    </source>
</evidence>
<gene>
    <name evidence="2" type="ORF">BCL79_3671</name>
</gene>
<dbReference type="AlphaFoldDB" id="A0A498BYM4"/>
<evidence type="ECO:0008006" key="4">
    <source>
        <dbReference type="Google" id="ProtNLM"/>
    </source>
</evidence>